<proteinExistence type="predicted"/>
<keyword evidence="2" id="KW-1185">Reference proteome</keyword>
<sequence length="64" mass="7270">MVIPKSSSYGERLESALNRAGIILSNQTHLETPEIIDRALALVVKQLQEEWKNNLCRKHLTALE</sequence>
<dbReference type="Proteomes" id="UP000198500">
    <property type="component" value="Unassembled WGS sequence"/>
</dbReference>
<dbReference type="AlphaFoldDB" id="A0A1H2ZSF4"/>
<gene>
    <name evidence="1" type="ORF">SAMN05443545_104224</name>
</gene>
<name>A0A1H2ZSF4_9GAMM</name>
<reference evidence="1 2" key="1">
    <citation type="submission" date="2016-10" db="EMBL/GenBank/DDBJ databases">
        <authorList>
            <person name="de Groot N.N."/>
        </authorList>
    </citation>
    <scope>NUCLEOTIDE SEQUENCE [LARGE SCALE GENOMIC DNA]</scope>
    <source>
        <strain evidence="1 2">DSM 19219</strain>
    </source>
</reference>
<organism evidence="1 2">
    <name type="scientific">Aidingimonas halophila</name>
    <dbReference type="NCBI Taxonomy" id="574349"/>
    <lineage>
        <taxon>Bacteria</taxon>
        <taxon>Pseudomonadati</taxon>
        <taxon>Pseudomonadota</taxon>
        <taxon>Gammaproteobacteria</taxon>
        <taxon>Oceanospirillales</taxon>
        <taxon>Halomonadaceae</taxon>
        <taxon>Aidingimonas</taxon>
    </lineage>
</organism>
<accession>A0A1H2ZSF4</accession>
<dbReference type="EMBL" id="FNNI01000004">
    <property type="protein sequence ID" value="SDX19609.1"/>
    <property type="molecule type" value="Genomic_DNA"/>
</dbReference>
<dbReference type="RefSeq" id="WP_092569234.1">
    <property type="nucleotide sequence ID" value="NZ_BMXH01000001.1"/>
</dbReference>
<evidence type="ECO:0000313" key="2">
    <source>
        <dbReference type="Proteomes" id="UP000198500"/>
    </source>
</evidence>
<protein>
    <submittedName>
        <fullName evidence="1">Uncharacterized protein</fullName>
    </submittedName>
</protein>
<evidence type="ECO:0000313" key="1">
    <source>
        <dbReference type="EMBL" id="SDX19609.1"/>
    </source>
</evidence>